<organism evidence="5 6">
    <name type="scientific">Leishmania infantum</name>
    <dbReference type="NCBI Taxonomy" id="5671"/>
    <lineage>
        <taxon>Eukaryota</taxon>
        <taxon>Discoba</taxon>
        <taxon>Euglenozoa</taxon>
        <taxon>Kinetoplastea</taxon>
        <taxon>Metakinetoplastina</taxon>
        <taxon>Trypanosomatida</taxon>
        <taxon>Trypanosomatidae</taxon>
        <taxon>Leishmaniinae</taxon>
        <taxon>Leishmania</taxon>
    </lineage>
</organism>
<dbReference type="GO" id="GO:0008270">
    <property type="term" value="F:zinc ion binding"/>
    <property type="evidence" value="ECO:0007669"/>
    <property type="project" value="UniProtKB-KW"/>
</dbReference>
<gene>
    <name evidence="5" type="ORF">LINF_010013100</name>
</gene>
<dbReference type="Proteomes" id="UP000255414">
    <property type="component" value="Chromosome 1"/>
</dbReference>
<keyword evidence="1" id="KW-0863">Zinc-finger</keyword>
<dbReference type="EMBL" id="LR812934">
    <property type="protein sequence ID" value="CAC9436921.1"/>
    <property type="molecule type" value="Genomic_DNA"/>
</dbReference>
<evidence type="ECO:0000313" key="6">
    <source>
        <dbReference type="Proteomes" id="UP000255414"/>
    </source>
</evidence>
<feature type="compositionally biased region" description="Basic and acidic residues" evidence="3">
    <location>
        <begin position="393"/>
        <end position="403"/>
    </location>
</feature>
<feature type="compositionally biased region" description="Basic and acidic residues" evidence="3">
    <location>
        <begin position="428"/>
        <end position="437"/>
    </location>
</feature>
<feature type="region of interest" description="Disordered" evidence="3">
    <location>
        <begin position="389"/>
        <end position="490"/>
    </location>
</feature>
<dbReference type="OMA" id="QGHYALH"/>
<evidence type="ECO:0000256" key="3">
    <source>
        <dbReference type="SAM" id="MobiDB-lite"/>
    </source>
</evidence>
<evidence type="ECO:0000256" key="2">
    <source>
        <dbReference type="SAM" id="Coils"/>
    </source>
</evidence>
<dbReference type="PROSITE" id="PS00028">
    <property type="entry name" value="ZINC_FINGER_C2H2_1"/>
    <property type="match status" value="1"/>
</dbReference>
<dbReference type="InterPro" id="IPR013087">
    <property type="entry name" value="Znf_C2H2_type"/>
</dbReference>
<feature type="compositionally biased region" description="Low complexity" evidence="3">
    <location>
        <begin position="441"/>
        <end position="457"/>
    </location>
</feature>
<protein>
    <submittedName>
        <fullName evidence="5">Hypothetical_protein_-_conserved</fullName>
    </submittedName>
</protein>
<feature type="domain" description="C2H2-type" evidence="4">
    <location>
        <begin position="139"/>
        <end position="162"/>
    </location>
</feature>
<name>A0A6L0WL10_LEIIN</name>
<proteinExistence type="predicted"/>
<feature type="coiled-coil region" evidence="2">
    <location>
        <begin position="174"/>
        <end position="201"/>
    </location>
</feature>
<evidence type="ECO:0000259" key="4">
    <source>
        <dbReference type="PROSITE" id="PS50157"/>
    </source>
</evidence>
<keyword evidence="1" id="KW-0862">Zinc</keyword>
<dbReference type="CDD" id="cd23672">
    <property type="entry name" value="MPSS5_OBF_C"/>
    <property type="match status" value="1"/>
</dbReference>
<sequence>MLLSRHPDLLMSRAASIPSAAARWCLALALPLPTASSLSLRSAATVVESHQDDRPRLAPVAVLSAIALTNSRRLSAAPHSLPFLYRRPSGLRARCNSGNGCRSILLAPPSPASAGAAAASVSVTTPTPSAPAPARRERHVCPECGKRFLCEPNLARHRATRHGVQVASASEVARAQIAARNARLQQELARVQARVRQLREGSGTAATAELAVDAASAYPSAVLTGRLMEIDEAVERAWRHSGRGLGTGVSFVSCVGTVRGPVEVGTLRGATPASASDSPAAGPRVLQFVLEAHGYRERRPGQLKMYRSHLLVRYVAWQPYHRYGDDDGAGSAAAPPPPATAPLLFKVQEGDLLRVQGHYALHSSYDMISKQSVENVVLEADAVGMLRPAPAKEASKAQSERDGSPTQQPFLSAPPPSRYATTPTDEDLISRAHDRCPGQDSAMSAAPPAAAAAVASADVLSPKQRQPILSARKKTTTKRSTTSPLKPQAR</sequence>
<keyword evidence="1" id="KW-0479">Metal-binding</keyword>
<evidence type="ECO:0000313" key="5">
    <source>
        <dbReference type="EMBL" id="CAC9436921.1"/>
    </source>
</evidence>
<accession>A0A6L0WL10</accession>
<dbReference type="PROSITE" id="PS50157">
    <property type="entry name" value="ZINC_FINGER_C2H2_2"/>
    <property type="match status" value="1"/>
</dbReference>
<dbReference type="AlphaFoldDB" id="A0A6L0WL10"/>
<keyword evidence="2" id="KW-0175">Coiled coil</keyword>
<reference evidence="5" key="1">
    <citation type="submission" date="2020-06" db="EMBL/GenBank/DDBJ databases">
        <authorList>
            <person name="Gonzalez-de la Fuente S."/>
            <person name="Peiro-Pastor R."/>
            <person name="Rastrojo A."/>
            <person name="Moreno J."/>
            <person name="Carrasco-Ramiro F."/>
            <person name="Requena JM."/>
            <person name="Aguado B."/>
        </authorList>
    </citation>
    <scope>NUCLEOTIDE SEQUENCE</scope>
</reference>
<evidence type="ECO:0000256" key="1">
    <source>
        <dbReference type="PROSITE-ProRule" id="PRU00042"/>
    </source>
</evidence>